<evidence type="ECO:0000256" key="8">
    <source>
        <dbReference type="ARBA" id="ARBA00023186"/>
    </source>
</evidence>
<evidence type="ECO:0000256" key="7">
    <source>
        <dbReference type="ARBA" id="ARBA00022840"/>
    </source>
</evidence>
<dbReference type="InterPro" id="IPR054827">
    <property type="entry name" value="thermosome_alpha"/>
</dbReference>
<dbReference type="GO" id="GO:0140662">
    <property type="term" value="F:ATP-dependent protein folding chaperone"/>
    <property type="evidence" value="ECO:0007669"/>
    <property type="project" value="InterPro"/>
</dbReference>
<keyword evidence="5" id="KW-0963">Cytoplasm</keyword>
<dbReference type="SUPFAM" id="SSF48592">
    <property type="entry name" value="GroEL equatorial domain-like"/>
    <property type="match status" value="1"/>
</dbReference>
<protein>
    <recommendedName>
        <fullName evidence="4">T-complex protein 1 subunit alpha</fullName>
    </recommendedName>
    <alternativeName>
        <fullName evidence="9">CCT-alpha</fullName>
    </alternativeName>
</protein>
<dbReference type="PROSITE" id="PS00751">
    <property type="entry name" value="TCP1_2"/>
    <property type="match status" value="1"/>
</dbReference>
<evidence type="ECO:0000256" key="4">
    <source>
        <dbReference type="ARBA" id="ARBA00014424"/>
    </source>
</evidence>
<dbReference type="InterPro" id="IPR002423">
    <property type="entry name" value="Cpn60/GroEL/TCP-1"/>
</dbReference>
<dbReference type="InterPro" id="IPR002194">
    <property type="entry name" value="Chaperonin_TCP-1_CS"/>
</dbReference>
<proteinExistence type="inferred from homology"/>
<dbReference type="FunFam" id="3.50.7.10:FF:000009">
    <property type="entry name" value="T-complex protein 1 subunit alpha"/>
    <property type="match status" value="1"/>
</dbReference>
<dbReference type="OrthoDB" id="10248520at2759"/>
<dbReference type="InterPro" id="IPR053374">
    <property type="entry name" value="TCP-1_chaperonin"/>
</dbReference>
<comment type="caution">
    <text evidence="12">The sequence shown here is derived from an EMBL/GenBank/DDBJ whole genome shotgun (WGS) entry which is preliminary data.</text>
</comment>
<dbReference type="SUPFAM" id="SSF54849">
    <property type="entry name" value="GroEL-intermediate domain like"/>
    <property type="match status" value="1"/>
</dbReference>
<dbReference type="SUPFAM" id="SSF52029">
    <property type="entry name" value="GroEL apical domain-like"/>
    <property type="match status" value="1"/>
</dbReference>
<evidence type="ECO:0000256" key="3">
    <source>
        <dbReference type="ARBA" id="ARBA00011531"/>
    </source>
</evidence>
<name>A0A5N5DLF5_9PEZI</name>
<dbReference type="PANTHER" id="PTHR11353">
    <property type="entry name" value="CHAPERONIN"/>
    <property type="match status" value="1"/>
</dbReference>
<evidence type="ECO:0000256" key="2">
    <source>
        <dbReference type="ARBA" id="ARBA00008020"/>
    </source>
</evidence>
<dbReference type="PROSITE" id="PS00750">
    <property type="entry name" value="TCP1_1"/>
    <property type="match status" value="1"/>
</dbReference>
<dbReference type="Gene3D" id="3.30.260.10">
    <property type="entry name" value="TCP-1-like chaperonin intermediate domain"/>
    <property type="match status" value="1"/>
</dbReference>
<evidence type="ECO:0000313" key="12">
    <source>
        <dbReference type="EMBL" id="KAB2578746.1"/>
    </source>
</evidence>
<keyword evidence="6 10" id="KW-0547">Nucleotide-binding</keyword>
<evidence type="ECO:0000256" key="10">
    <source>
        <dbReference type="RuleBase" id="RU004187"/>
    </source>
</evidence>
<evidence type="ECO:0000256" key="11">
    <source>
        <dbReference type="SAM" id="MobiDB-lite"/>
    </source>
</evidence>
<dbReference type="CDD" id="cd03335">
    <property type="entry name" value="TCP1_alpha"/>
    <property type="match status" value="1"/>
</dbReference>
<dbReference type="PRINTS" id="PR00304">
    <property type="entry name" value="TCOMPLEXTCP1"/>
</dbReference>
<dbReference type="InterPro" id="IPR017998">
    <property type="entry name" value="Chaperone_TCP-1"/>
</dbReference>
<comment type="subcellular location">
    <subcellularLocation>
        <location evidence="1">Cytoplasm</location>
    </subcellularLocation>
</comment>
<accession>A0A5N5DLF5</accession>
<dbReference type="InterPro" id="IPR027413">
    <property type="entry name" value="GROEL-like_equatorial_sf"/>
</dbReference>
<dbReference type="Gene3D" id="1.10.560.10">
    <property type="entry name" value="GroEL-like equatorial domain"/>
    <property type="match status" value="1"/>
</dbReference>
<evidence type="ECO:0000256" key="6">
    <source>
        <dbReference type="ARBA" id="ARBA00022741"/>
    </source>
</evidence>
<dbReference type="NCBIfam" id="NF041082">
    <property type="entry name" value="thermosome_alpha"/>
    <property type="match status" value="1"/>
</dbReference>
<reference evidence="12 13" key="1">
    <citation type="journal article" date="2019" name="Sci. Rep.">
        <title>A multi-omics analysis of the grapevine pathogen Lasiodiplodia theobromae reveals that temperature affects the expression of virulence- and pathogenicity-related genes.</title>
        <authorList>
            <person name="Felix C."/>
            <person name="Meneses R."/>
            <person name="Goncalves M.F.M."/>
            <person name="Tilleman L."/>
            <person name="Duarte A.S."/>
            <person name="Jorrin-Novo J.V."/>
            <person name="Van de Peer Y."/>
            <person name="Deforce D."/>
            <person name="Van Nieuwerburgh F."/>
            <person name="Esteves A.C."/>
            <person name="Alves A."/>
        </authorList>
    </citation>
    <scope>NUCLEOTIDE SEQUENCE [LARGE SCALE GENOMIC DNA]</scope>
    <source>
        <strain evidence="12 13">LA-SOL3</strain>
    </source>
</reference>
<comment type="subunit">
    <text evidence="3">Heterooligomeric complex of about 850 to 900 kDa that forms two stacked rings, 12 to 16 nm in diameter.</text>
</comment>
<evidence type="ECO:0000256" key="9">
    <source>
        <dbReference type="ARBA" id="ARBA00030049"/>
    </source>
</evidence>
<dbReference type="NCBIfam" id="TIGR02340">
    <property type="entry name" value="chap_CCT_alpha"/>
    <property type="match status" value="1"/>
</dbReference>
<comment type="similarity">
    <text evidence="2 10">Belongs to the TCP-1 chaperonin family.</text>
</comment>
<evidence type="ECO:0000256" key="5">
    <source>
        <dbReference type="ARBA" id="ARBA00022490"/>
    </source>
</evidence>
<dbReference type="GO" id="GO:0016887">
    <property type="term" value="F:ATP hydrolysis activity"/>
    <property type="evidence" value="ECO:0007669"/>
    <property type="project" value="InterPro"/>
</dbReference>
<dbReference type="EMBL" id="VCHE01000010">
    <property type="protein sequence ID" value="KAB2578746.1"/>
    <property type="molecule type" value="Genomic_DNA"/>
</dbReference>
<dbReference type="GO" id="GO:0051082">
    <property type="term" value="F:unfolded protein binding"/>
    <property type="evidence" value="ECO:0007669"/>
    <property type="project" value="InterPro"/>
</dbReference>
<dbReference type="Proteomes" id="UP000325902">
    <property type="component" value="Unassembled WGS sequence"/>
</dbReference>
<sequence length="570" mass="61921">MAGIFEQPRNAGTLFLGGQKISGQDIRDQNVLATQAIATVVKSSFGPSGLDKMMVDEIGDVTVTNDGATILSLLEIQHPAGKILVDLAQQQDREVGDGTTSVVLIAAELLRRANELMKNRIHPTTIITGYRLALREAVRYMNENIAIKVENLGRESLVNIARTSMSSKIIGADGDFFANMAVDAMQAVKSTNQKGEAKYPVKAVNILKAHGKSATESMFVKGYALNCTVASQAMKTHITDAKIACLDINLQKERMKLGVHITIDDPQQLEKIRERESQIVLERIDLILKSGANVVLTTKGIDDLCLKAFVEKGAMAVRRCKKEDLRRIAKATGATLVSSLSDLNGDEKFEPSLLGHAEEVSQERISDDECILVKGTKVHSSASIILRGPNDLSLDEMERSLHDSLMAVKRTLESGRIVPGGGAVETALHIYLEEWATSVGSREQLAIGSFAQSLLVIPTTLAVNAAKDSSELVAQLRSRHAVAQRTTNDPNASTAAEKDAAKKKDYKNYGLDLTRGKLVDQIKQGVLEPSMSKVKQLKSAVEACIAIMRIDTLIKLDPEQRAEEDDGHGH</sequence>
<dbReference type="Gene3D" id="3.50.7.10">
    <property type="entry name" value="GroEL"/>
    <property type="match status" value="1"/>
</dbReference>
<dbReference type="FunFam" id="1.10.560.10:FF:000070">
    <property type="entry name" value="Uncharacterized protein"/>
    <property type="match status" value="1"/>
</dbReference>
<dbReference type="InterPro" id="IPR012715">
    <property type="entry name" value="Chap_CCT_alpha"/>
</dbReference>
<dbReference type="InterPro" id="IPR027409">
    <property type="entry name" value="GroEL-like_apical_dom_sf"/>
</dbReference>
<feature type="region of interest" description="Disordered" evidence="11">
    <location>
        <begin position="481"/>
        <end position="500"/>
    </location>
</feature>
<dbReference type="InterPro" id="IPR027410">
    <property type="entry name" value="TCP-1-like_intermed_sf"/>
</dbReference>
<dbReference type="AlphaFoldDB" id="A0A5N5DLF5"/>
<dbReference type="PROSITE" id="PS00995">
    <property type="entry name" value="TCP1_3"/>
    <property type="match status" value="1"/>
</dbReference>
<dbReference type="Pfam" id="PF00118">
    <property type="entry name" value="Cpn60_TCP1"/>
    <property type="match status" value="1"/>
</dbReference>
<evidence type="ECO:0000313" key="13">
    <source>
        <dbReference type="Proteomes" id="UP000325902"/>
    </source>
</evidence>
<keyword evidence="8 10" id="KW-0143">Chaperone</keyword>
<dbReference type="GO" id="GO:0005524">
    <property type="term" value="F:ATP binding"/>
    <property type="evidence" value="ECO:0007669"/>
    <property type="project" value="UniProtKB-KW"/>
</dbReference>
<keyword evidence="7 10" id="KW-0067">ATP-binding</keyword>
<evidence type="ECO:0000256" key="1">
    <source>
        <dbReference type="ARBA" id="ARBA00004496"/>
    </source>
</evidence>
<keyword evidence="13" id="KW-1185">Reference proteome</keyword>
<gene>
    <name evidence="12" type="primary">cct1</name>
    <name evidence="12" type="ORF">DBV05_g2650</name>
</gene>
<dbReference type="GO" id="GO:0005832">
    <property type="term" value="C:chaperonin-containing T-complex"/>
    <property type="evidence" value="ECO:0007669"/>
    <property type="project" value="UniProtKB-ARBA"/>
</dbReference>
<organism evidence="12 13">
    <name type="scientific">Lasiodiplodia theobromae</name>
    <dbReference type="NCBI Taxonomy" id="45133"/>
    <lineage>
        <taxon>Eukaryota</taxon>
        <taxon>Fungi</taxon>
        <taxon>Dikarya</taxon>
        <taxon>Ascomycota</taxon>
        <taxon>Pezizomycotina</taxon>
        <taxon>Dothideomycetes</taxon>
        <taxon>Dothideomycetes incertae sedis</taxon>
        <taxon>Botryosphaeriales</taxon>
        <taxon>Botryosphaeriaceae</taxon>
        <taxon>Lasiodiplodia</taxon>
    </lineage>
</organism>
<dbReference type="NCBIfam" id="NF041083">
    <property type="entry name" value="thermosome_beta"/>
    <property type="match status" value="1"/>
</dbReference>